<dbReference type="AlphaFoldDB" id="A0A8J8W6B0"/>
<reference evidence="4" key="1">
    <citation type="journal article" date="2020" name="Front. Microbiol.">
        <title>Gene regulatory networks of Penicillium echinulatum 2HH and Penicillium oxalicum 114-2 inferred by a computational biology approach.</title>
        <authorList>
            <person name="Lenz A.R."/>
            <person name="Galan-Vasquez E."/>
            <person name="Balbinot E."/>
            <person name="De Abreu F.P."/>
            <person name="De Oliveira N.S."/>
            <person name="Da Rosa L.O."/>
            <person name="De Avila E Silva S."/>
            <person name="Camassola M."/>
            <person name="Dillon A.J.P."/>
            <person name="Perez-Rueda E."/>
        </authorList>
    </citation>
    <scope>NUCLEOTIDE SEQUENCE</scope>
    <source>
        <strain evidence="4">S1M29</strain>
    </source>
</reference>
<evidence type="ECO:0000313" key="5">
    <source>
        <dbReference type="Proteomes" id="UP000631181"/>
    </source>
</evidence>
<keyword evidence="1" id="KW-0521">NADP</keyword>
<dbReference type="EMBL" id="WIWV01000009">
    <property type="protein sequence ID" value="KAF7718999.1"/>
    <property type="molecule type" value="Genomic_DNA"/>
</dbReference>
<protein>
    <recommendedName>
        <fullName evidence="3">NmrA-like domain-containing protein</fullName>
    </recommendedName>
</protein>
<keyword evidence="5" id="KW-1185">Reference proteome</keyword>
<dbReference type="Gene3D" id="3.90.25.10">
    <property type="entry name" value="UDP-galactose 4-epimerase, domain 1"/>
    <property type="match status" value="1"/>
</dbReference>
<proteinExistence type="predicted"/>
<dbReference type="InterPro" id="IPR008030">
    <property type="entry name" value="NmrA-like"/>
</dbReference>
<dbReference type="SUPFAM" id="SSF51735">
    <property type="entry name" value="NAD(P)-binding Rossmann-fold domains"/>
    <property type="match status" value="1"/>
</dbReference>
<dbReference type="InterPro" id="IPR036291">
    <property type="entry name" value="NAD(P)-bd_dom_sf"/>
</dbReference>
<evidence type="ECO:0000313" key="4">
    <source>
        <dbReference type="EMBL" id="KAF7718999.1"/>
    </source>
</evidence>
<organism evidence="4 5">
    <name type="scientific">Penicillium ucsense</name>
    <dbReference type="NCBI Taxonomy" id="2839758"/>
    <lineage>
        <taxon>Eukaryota</taxon>
        <taxon>Fungi</taxon>
        <taxon>Dikarya</taxon>
        <taxon>Ascomycota</taxon>
        <taxon>Pezizomycotina</taxon>
        <taxon>Eurotiomycetes</taxon>
        <taxon>Eurotiomycetidae</taxon>
        <taxon>Eurotiales</taxon>
        <taxon>Aspergillaceae</taxon>
        <taxon>Penicillium</taxon>
    </lineage>
</organism>
<dbReference type="PANTHER" id="PTHR47706">
    <property type="entry name" value="NMRA-LIKE FAMILY PROTEIN"/>
    <property type="match status" value="1"/>
</dbReference>
<comment type="caution">
    <text evidence="4">The sequence shown here is derived from an EMBL/GenBank/DDBJ whole genome shotgun (WGS) entry which is preliminary data.</text>
</comment>
<dbReference type="OrthoDB" id="9974981at2759"/>
<accession>A0A8J8W6B0</accession>
<dbReference type="Pfam" id="PF05368">
    <property type="entry name" value="NmrA"/>
    <property type="match status" value="1"/>
</dbReference>
<name>A0A8J8W6B0_9EURO</name>
<dbReference type="Proteomes" id="UP000631181">
    <property type="component" value="Unassembled WGS sequence"/>
</dbReference>
<evidence type="ECO:0000256" key="1">
    <source>
        <dbReference type="ARBA" id="ARBA00022857"/>
    </source>
</evidence>
<dbReference type="PANTHER" id="PTHR47706:SF7">
    <property type="entry name" value="CIPA-LIKE, PUTATIVE (AFU_ORTHOLOGUE AFUA_1G01630)-RELATED"/>
    <property type="match status" value="1"/>
</dbReference>
<sequence length="316" mass="34886">MAHNRIKNVAIVGATGHCGQYMTQAILDAGKHTLTALTRAESEAQIPSGVIRKVIDYNKPETISEALKGQDALIITLPGLVPLETEVALMKGANEAGVRWILNDWGVDSVNERLVEDVPAFEKKVNARKAFQELDDCNYISLSTGFWYEWSLSAAMAFGIDLLNHSATLFDEGETRITVSTWSQVGRAVAGILSLPINAEGSGSCLEDLKNKVLYLRSFTVNQQEMLESACRVTGTKREDWKITKEPSSKRYEESKRQMQEGSFEGFVKMMYTRVFYPDGCGNVDHKGTVNKILALPEEDLDAATMAALERAKAQA</sequence>
<evidence type="ECO:0000256" key="2">
    <source>
        <dbReference type="ARBA" id="ARBA00023002"/>
    </source>
</evidence>
<dbReference type="GO" id="GO:0016491">
    <property type="term" value="F:oxidoreductase activity"/>
    <property type="evidence" value="ECO:0007669"/>
    <property type="project" value="UniProtKB-KW"/>
</dbReference>
<gene>
    <name evidence="4" type="ORF">PECM_008506</name>
</gene>
<keyword evidence="2" id="KW-0560">Oxidoreductase</keyword>
<feature type="domain" description="NmrA-like" evidence="3">
    <location>
        <begin position="7"/>
        <end position="137"/>
    </location>
</feature>
<dbReference type="InterPro" id="IPR051609">
    <property type="entry name" value="NmrA/Isoflavone_reductase-like"/>
</dbReference>
<evidence type="ECO:0000259" key="3">
    <source>
        <dbReference type="Pfam" id="PF05368"/>
    </source>
</evidence>
<dbReference type="Gene3D" id="3.40.50.720">
    <property type="entry name" value="NAD(P)-binding Rossmann-like Domain"/>
    <property type="match status" value="1"/>
</dbReference>